<keyword evidence="2 7" id="KW-0813">Transport</keyword>
<sequence length="163" mass="17440">MFIPLEFSIIPIAVLINALGLSNSLFGVILAESGGGSVMLIMLFAGFFSQIPKELEESATIDGSGFLRTYVSIMLPLSKPIIGSAAIMQTVWTWNSFLLPLVLTLSNPSIRPLAVGIYAFRGENVVDWTGIAAGATISIIPVIVVFLFLQRYFIEGISGAVKG</sequence>
<dbReference type="SUPFAM" id="SSF161098">
    <property type="entry name" value="MetI-like"/>
    <property type="match status" value="1"/>
</dbReference>
<evidence type="ECO:0000313" key="10">
    <source>
        <dbReference type="Proteomes" id="UP000018895"/>
    </source>
</evidence>
<feature type="transmembrane region" description="Helical" evidence="7">
    <location>
        <begin position="25"/>
        <end position="48"/>
    </location>
</feature>
<evidence type="ECO:0000256" key="4">
    <source>
        <dbReference type="ARBA" id="ARBA00022692"/>
    </source>
</evidence>
<keyword evidence="5 7" id="KW-1133">Transmembrane helix</keyword>
<comment type="subcellular location">
    <subcellularLocation>
        <location evidence="1 7">Cell membrane</location>
        <topology evidence="1 7">Multi-pass membrane protein</topology>
    </subcellularLocation>
</comment>
<feature type="transmembrane region" description="Helical" evidence="7">
    <location>
        <begin position="69"/>
        <end position="92"/>
    </location>
</feature>
<protein>
    <submittedName>
        <fullName evidence="9">Maltose/maltodextrin ABC transporter</fullName>
    </submittedName>
</protein>
<evidence type="ECO:0000256" key="2">
    <source>
        <dbReference type="ARBA" id="ARBA00022448"/>
    </source>
</evidence>
<dbReference type="PANTHER" id="PTHR43744">
    <property type="entry name" value="ABC TRANSPORTER PERMEASE PROTEIN MG189-RELATED-RELATED"/>
    <property type="match status" value="1"/>
</dbReference>
<evidence type="ECO:0000256" key="1">
    <source>
        <dbReference type="ARBA" id="ARBA00004651"/>
    </source>
</evidence>
<reference evidence="9" key="1">
    <citation type="journal article" date="2014" name="Genome Announc.">
        <title>Draft Genome Sequences of Three Alkaliphilic Bacillus Strains, Bacillus wakoensis JCM 9140T, Bacillus akibai JCM 9157T, and Bacillus hemicellulosilyticus JCM 9152T.</title>
        <authorList>
            <person name="Yuki M."/>
            <person name="Oshima K."/>
            <person name="Suda W."/>
            <person name="Oshida Y."/>
            <person name="Kitamura K."/>
            <person name="Iida T."/>
            <person name="Hattori M."/>
            <person name="Ohkuma M."/>
        </authorList>
    </citation>
    <scope>NUCLEOTIDE SEQUENCE [LARGE SCALE GENOMIC DNA]</scope>
    <source>
        <strain evidence="9">JCM 9152</strain>
    </source>
</reference>
<dbReference type="Pfam" id="PF00528">
    <property type="entry name" value="BPD_transp_1"/>
    <property type="match status" value="1"/>
</dbReference>
<feature type="domain" description="ABC transmembrane type-1" evidence="8">
    <location>
        <begin position="1"/>
        <end position="149"/>
    </location>
</feature>
<dbReference type="STRING" id="1236971.JCM9152_83"/>
<evidence type="ECO:0000256" key="6">
    <source>
        <dbReference type="ARBA" id="ARBA00023136"/>
    </source>
</evidence>
<evidence type="ECO:0000256" key="7">
    <source>
        <dbReference type="RuleBase" id="RU363032"/>
    </source>
</evidence>
<gene>
    <name evidence="9" type="ORF">JCM9152_83</name>
</gene>
<keyword evidence="3" id="KW-1003">Cell membrane</keyword>
<dbReference type="GO" id="GO:0055085">
    <property type="term" value="P:transmembrane transport"/>
    <property type="evidence" value="ECO:0007669"/>
    <property type="project" value="InterPro"/>
</dbReference>
<comment type="caution">
    <text evidence="9">The sequence shown here is derived from an EMBL/GenBank/DDBJ whole genome shotgun (WGS) entry which is preliminary data.</text>
</comment>
<evidence type="ECO:0000256" key="3">
    <source>
        <dbReference type="ARBA" id="ARBA00022475"/>
    </source>
</evidence>
<keyword evidence="6 7" id="KW-0472">Membrane</keyword>
<comment type="similarity">
    <text evidence="7">Belongs to the binding-protein-dependent transport system permease family.</text>
</comment>
<proteinExistence type="inferred from homology"/>
<dbReference type="PROSITE" id="PS50928">
    <property type="entry name" value="ABC_TM1"/>
    <property type="match status" value="1"/>
</dbReference>
<feature type="transmembrane region" description="Helical" evidence="7">
    <location>
        <begin position="128"/>
        <end position="149"/>
    </location>
</feature>
<dbReference type="Gene3D" id="1.10.3720.10">
    <property type="entry name" value="MetI-like"/>
    <property type="match status" value="1"/>
</dbReference>
<dbReference type="GO" id="GO:0005886">
    <property type="term" value="C:plasma membrane"/>
    <property type="evidence" value="ECO:0007669"/>
    <property type="project" value="UniProtKB-SubCell"/>
</dbReference>
<dbReference type="Proteomes" id="UP000018895">
    <property type="component" value="Unassembled WGS sequence"/>
</dbReference>
<dbReference type="CDD" id="cd06261">
    <property type="entry name" value="TM_PBP2"/>
    <property type="match status" value="1"/>
</dbReference>
<name>W4QBI0_9BACI</name>
<keyword evidence="10" id="KW-1185">Reference proteome</keyword>
<dbReference type="PANTHER" id="PTHR43744:SF3">
    <property type="entry name" value="LACTOSE TRANSPORT SYSTEM PERMEASE PROTEIN LACG"/>
    <property type="match status" value="1"/>
</dbReference>
<organism evidence="9 10">
    <name type="scientific">Halalkalibacter hemicellulosilyticusJCM 9152</name>
    <dbReference type="NCBI Taxonomy" id="1236971"/>
    <lineage>
        <taxon>Bacteria</taxon>
        <taxon>Bacillati</taxon>
        <taxon>Bacillota</taxon>
        <taxon>Bacilli</taxon>
        <taxon>Bacillales</taxon>
        <taxon>Bacillaceae</taxon>
        <taxon>Halalkalibacter</taxon>
    </lineage>
</organism>
<evidence type="ECO:0000313" key="9">
    <source>
        <dbReference type="EMBL" id="GAE28754.1"/>
    </source>
</evidence>
<dbReference type="InterPro" id="IPR035906">
    <property type="entry name" value="MetI-like_sf"/>
</dbReference>
<evidence type="ECO:0000259" key="8">
    <source>
        <dbReference type="PROSITE" id="PS50928"/>
    </source>
</evidence>
<dbReference type="AlphaFoldDB" id="W4QBI0"/>
<keyword evidence="4 7" id="KW-0812">Transmembrane</keyword>
<dbReference type="InterPro" id="IPR000515">
    <property type="entry name" value="MetI-like"/>
</dbReference>
<dbReference type="EMBL" id="BAUU01000001">
    <property type="protein sequence ID" value="GAE28754.1"/>
    <property type="molecule type" value="Genomic_DNA"/>
</dbReference>
<evidence type="ECO:0000256" key="5">
    <source>
        <dbReference type="ARBA" id="ARBA00022989"/>
    </source>
</evidence>
<accession>W4QBI0</accession>